<evidence type="ECO:0000256" key="1">
    <source>
        <dbReference type="SAM" id="MobiDB-lite"/>
    </source>
</evidence>
<dbReference type="AlphaFoldDB" id="A0A5C5YYP3"/>
<dbReference type="RefSeq" id="WP_146394782.1">
    <property type="nucleotide sequence ID" value="NZ_SJPJ01000001.1"/>
</dbReference>
<evidence type="ECO:0000259" key="3">
    <source>
        <dbReference type="Pfam" id="PF14237"/>
    </source>
</evidence>
<dbReference type="Pfam" id="PF14237">
    <property type="entry name" value="GYF_2"/>
    <property type="match status" value="1"/>
</dbReference>
<gene>
    <name evidence="4" type="ORF">CA13_10070</name>
</gene>
<evidence type="ECO:0000313" key="4">
    <source>
        <dbReference type="EMBL" id="TWT79603.1"/>
    </source>
</evidence>
<comment type="caution">
    <text evidence="4">The sequence shown here is derived from an EMBL/GenBank/DDBJ whole genome shotgun (WGS) entry which is preliminary data.</text>
</comment>
<sequence length="271" mass="30644">MWGEQVQTAHKEEVKTNVDVHQTNRCRCQRNKSFDGRGLIFAIDGHRTGPLDAEAIRQRMVDAVITADTLAWCQGMEEWKSAQEIPELRERLAELLIAHVVPPPLEQNVADVTPLTPPPLPPESKGSGAVKQDDSASQTAGVPEGLSDLEANAYRFTMWFTRSKMLREYIHKNPSKALPIAAATVLSIAILFVAVMFSISDSINEAENYAPQQPGGMQQPAWVDQHQAWREGYRDRQAILDDAYRQKRKSDDTMSETYRRGNYDWYTDDKD</sequence>
<keyword evidence="5" id="KW-1185">Reference proteome</keyword>
<feature type="domain" description="GYF" evidence="3">
    <location>
        <begin position="41"/>
        <end position="88"/>
    </location>
</feature>
<keyword evidence="2" id="KW-1133">Transmembrane helix</keyword>
<name>A0A5C5YYP3_9BACT</name>
<dbReference type="InterPro" id="IPR025640">
    <property type="entry name" value="GYF_2"/>
</dbReference>
<feature type="transmembrane region" description="Helical" evidence="2">
    <location>
        <begin position="177"/>
        <end position="199"/>
    </location>
</feature>
<evidence type="ECO:0000313" key="5">
    <source>
        <dbReference type="Proteomes" id="UP000315010"/>
    </source>
</evidence>
<dbReference type="EMBL" id="SJPJ01000001">
    <property type="protein sequence ID" value="TWT79603.1"/>
    <property type="molecule type" value="Genomic_DNA"/>
</dbReference>
<evidence type="ECO:0000256" key="2">
    <source>
        <dbReference type="SAM" id="Phobius"/>
    </source>
</evidence>
<proteinExistence type="predicted"/>
<keyword evidence="2" id="KW-0472">Membrane</keyword>
<organism evidence="4 5">
    <name type="scientific">Novipirellula herctigrandis</name>
    <dbReference type="NCBI Taxonomy" id="2527986"/>
    <lineage>
        <taxon>Bacteria</taxon>
        <taxon>Pseudomonadati</taxon>
        <taxon>Planctomycetota</taxon>
        <taxon>Planctomycetia</taxon>
        <taxon>Pirellulales</taxon>
        <taxon>Pirellulaceae</taxon>
        <taxon>Novipirellula</taxon>
    </lineage>
</organism>
<keyword evidence="2" id="KW-0812">Transmembrane</keyword>
<feature type="region of interest" description="Disordered" evidence="1">
    <location>
        <begin position="108"/>
        <end position="144"/>
    </location>
</feature>
<reference evidence="4 5" key="1">
    <citation type="submission" date="2019-02" db="EMBL/GenBank/DDBJ databases">
        <title>Deep-cultivation of Planctomycetes and their phenomic and genomic characterization uncovers novel biology.</title>
        <authorList>
            <person name="Wiegand S."/>
            <person name="Jogler M."/>
            <person name="Boedeker C."/>
            <person name="Pinto D."/>
            <person name="Vollmers J."/>
            <person name="Rivas-Marin E."/>
            <person name="Kohn T."/>
            <person name="Peeters S.H."/>
            <person name="Heuer A."/>
            <person name="Rast P."/>
            <person name="Oberbeckmann S."/>
            <person name="Bunk B."/>
            <person name="Jeske O."/>
            <person name="Meyerdierks A."/>
            <person name="Storesund J.E."/>
            <person name="Kallscheuer N."/>
            <person name="Luecker S."/>
            <person name="Lage O.M."/>
            <person name="Pohl T."/>
            <person name="Merkel B.J."/>
            <person name="Hornburger P."/>
            <person name="Mueller R.-W."/>
            <person name="Bruemmer F."/>
            <person name="Labrenz M."/>
            <person name="Spormann A.M."/>
            <person name="Op Den Camp H."/>
            <person name="Overmann J."/>
            <person name="Amann R."/>
            <person name="Jetten M.S.M."/>
            <person name="Mascher T."/>
            <person name="Medema M.H."/>
            <person name="Devos D.P."/>
            <person name="Kaster A.-K."/>
            <person name="Ovreas L."/>
            <person name="Rohde M."/>
            <person name="Galperin M.Y."/>
            <person name="Jogler C."/>
        </authorList>
    </citation>
    <scope>NUCLEOTIDE SEQUENCE [LARGE SCALE GENOMIC DNA]</scope>
    <source>
        <strain evidence="4 5">CA13</strain>
    </source>
</reference>
<dbReference type="OrthoDB" id="269992at2"/>
<dbReference type="Proteomes" id="UP000315010">
    <property type="component" value="Unassembled WGS sequence"/>
</dbReference>
<accession>A0A5C5YYP3</accession>
<protein>
    <recommendedName>
        <fullName evidence="3">GYF domain-containing protein</fullName>
    </recommendedName>
</protein>